<dbReference type="EMBL" id="JAGTJQ010000008">
    <property type="protein sequence ID" value="KAH7025699.1"/>
    <property type="molecule type" value="Genomic_DNA"/>
</dbReference>
<gene>
    <name evidence="2" type="ORF">B0I36DRAFT_148201</name>
</gene>
<keyword evidence="1" id="KW-1133">Transmembrane helix</keyword>
<feature type="transmembrane region" description="Helical" evidence="1">
    <location>
        <begin position="50"/>
        <end position="72"/>
    </location>
</feature>
<reference evidence="2" key="1">
    <citation type="journal article" date="2021" name="Nat. Commun.">
        <title>Genetic determinants of endophytism in the Arabidopsis root mycobiome.</title>
        <authorList>
            <person name="Mesny F."/>
            <person name="Miyauchi S."/>
            <person name="Thiergart T."/>
            <person name="Pickel B."/>
            <person name="Atanasova L."/>
            <person name="Karlsson M."/>
            <person name="Huettel B."/>
            <person name="Barry K.W."/>
            <person name="Haridas S."/>
            <person name="Chen C."/>
            <person name="Bauer D."/>
            <person name="Andreopoulos W."/>
            <person name="Pangilinan J."/>
            <person name="LaButti K."/>
            <person name="Riley R."/>
            <person name="Lipzen A."/>
            <person name="Clum A."/>
            <person name="Drula E."/>
            <person name="Henrissat B."/>
            <person name="Kohler A."/>
            <person name="Grigoriev I.V."/>
            <person name="Martin F.M."/>
            <person name="Hacquard S."/>
        </authorList>
    </citation>
    <scope>NUCLEOTIDE SEQUENCE</scope>
    <source>
        <strain evidence="2">MPI-CAGE-CH-0230</strain>
    </source>
</reference>
<dbReference type="RefSeq" id="XP_046008916.1">
    <property type="nucleotide sequence ID" value="XM_046148475.1"/>
</dbReference>
<comment type="caution">
    <text evidence="2">The sequence shown here is derived from an EMBL/GenBank/DDBJ whole genome shotgun (WGS) entry which is preliminary data.</text>
</comment>
<proteinExistence type="predicted"/>
<dbReference type="GeneID" id="70178021"/>
<keyword evidence="3" id="KW-1185">Reference proteome</keyword>
<keyword evidence="1" id="KW-0472">Membrane</keyword>
<organism evidence="2 3">
    <name type="scientific">Microdochium trichocladiopsis</name>
    <dbReference type="NCBI Taxonomy" id="1682393"/>
    <lineage>
        <taxon>Eukaryota</taxon>
        <taxon>Fungi</taxon>
        <taxon>Dikarya</taxon>
        <taxon>Ascomycota</taxon>
        <taxon>Pezizomycotina</taxon>
        <taxon>Sordariomycetes</taxon>
        <taxon>Xylariomycetidae</taxon>
        <taxon>Xylariales</taxon>
        <taxon>Microdochiaceae</taxon>
        <taxon>Microdochium</taxon>
    </lineage>
</organism>
<evidence type="ECO:0000256" key="1">
    <source>
        <dbReference type="SAM" id="Phobius"/>
    </source>
</evidence>
<sequence length="151" mass="16175">MLVYCAVPSRFTVNTVECLSWSQQAKCVCCRCGERIIPGRRSHATPCSNGLVIVPSAVCVLFIVAWAVGFGVDDGDAGTLEAWERCSTPAVQGHPPAVTHLPAPSWSLPPHTHNPQAHDWPMQSRTCSTTASPIAASSLNVKDEAITTRSH</sequence>
<protein>
    <submittedName>
        <fullName evidence="2">Uncharacterized protein</fullName>
    </submittedName>
</protein>
<accession>A0A9P8XYV9</accession>
<dbReference type="AlphaFoldDB" id="A0A9P8XYV9"/>
<evidence type="ECO:0000313" key="2">
    <source>
        <dbReference type="EMBL" id="KAH7025699.1"/>
    </source>
</evidence>
<keyword evidence="1" id="KW-0812">Transmembrane</keyword>
<dbReference type="Proteomes" id="UP000756346">
    <property type="component" value="Unassembled WGS sequence"/>
</dbReference>
<name>A0A9P8XYV9_9PEZI</name>
<evidence type="ECO:0000313" key="3">
    <source>
        <dbReference type="Proteomes" id="UP000756346"/>
    </source>
</evidence>